<proteinExistence type="predicted"/>
<sequence>MEGLIGCLVSSEVELEDFQVVPQESQKVFRVTLFFGDKYKLYYISNNKEFLGTLTIIKELHNHNYFLELLRFLPYIKEVWN</sequence>
<accession>A0A6M3RHW9</accession>
<dbReference type="EMBL" id="MN901923">
    <property type="protein sequence ID" value="QJD22009.1"/>
    <property type="molecule type" value="Genomic_RNA"/>
</dbReference>
<protein>
    <submittedName>
        <fullName evidence="1">p10</fullName>
    </submittedName>
</protein>
<name>A0A6M3RHW9_9CLOS</name>
<evidence type="ECO:0000313" key="1">
    <source>
        <dbReference type="EMBL" id="QJD22009.1"/>
    </source>
</evidence>
<reference evidence="1" key="1">
    <citation type="submission" date="2020-01" db="EMBL/GenBank/DDBJ databases">
        <title>First Report of Malus Domestica Virus A Infecting Apple Tree (Malus domestica) in South Korea.</title>
        <authorList>
            <person name="Igori D."/>
            <person name="Lim S."/>
            <person name="Cho I.-S."/>
            <person name="Kim H.R."/>
            <person name="Lee S.-H."/>
            <person name="Moon J.S."/>
        </authorList>
    </citation>
    <scope>NUCLEOTIDE SEQUENCE</scope>
    <source>
        <strain evidence="1">SK</strain>
    </source>
</reference>
<organism evidence="1">
    <name type="scientific">Malus domestica virus A</name>
    <dbReference type="NCBI Taxonomy" id="2664236"/>
    <lineage>
        <taxon>Viruses</taxon>
        <taxon>Riboviria</taxon>
        <taxon>Orthornavirae</taxon>
        <taxon>Kitrinoviricota</taxon>
        <taxon>Alsuviricetes</taxon>
        <taxon>Martellivirales</taxon>
        <taxon>Closteroviridae</taxon>
        <taxon>Velarivirus</taxon>
        <taxon>Velarivirus alphamali</taxon>
    </lineage>
</organism>